<dbReference type="Gene3D" id="2.70.70.10">
    <property type="entry name" value="Glucose Permease (Domain IIA)"/>
    <property type="match status" value="1"/>
</dbReference>
<dbReference type="EMBL" id="JAHLFV010000061">
    <property type="protein sequence ID" value="MBU3849444.1"/>
    <property type="molecule type" value="Genomic_DNA"/>
</dbReference>
<organism evidence="4 5">
    <name type="scientific">Candidatus Treponema excrementipullorum</name>
    <dbReference type="NCBI Taxonomy" id="2838768"/>
    <lineage>
        <taxon>Bacteria</taxon>
        <taxon>Pseudomonadati</taxon>
        <taxon>Spirochaetota</taxon>
        <taxon>Spirochaetia</taxon>
        <taxon>Spirochaetales</taxon>
        <taxon>Treponemataceae</taxon>
        <taxon>Treponema</taxon>
    </lineage>
</organism>
<dbReference type="Pfam" id="PF01551">
    <property type="entry name" value="Peptidase_M23"/>
    <property type="match status" value="1"/>
</dbReference>
<proteinExistence type="predicted"/>
<name>A0A9E2L0D0_9SPIR</name>
<gene>
    <name evidence="4" type="ORF">IAA16_02640</name>
</gene>
<dbReference type="CDD" id="cd12797">
    <property type="entry name" value="M23_peptidase"/>
    <property type="match status" value="1"/>
</dbReference>
<dbReference type="AlphaFoldDB" id="A0A9E2L0D0"/>
<dbReference type="Proteomes" id="UP000823914">
    <property type="component" value="Unassembled WGS sequence"/>
</dbReference>
<keyword evidence="1" id="KW-0175">Coiled coil</keyword>
<accession>A0A9E2L0D0</accession>
<dbReference type="InterPro" id="IPR011055">
    <property type="entry name" value="Dup_hybrid_motif"/>
</dbReference>
<dbReference type="FunFam" id="2.70.70.10:FF:000006">
    <property type="entry name" value="M23 family peptidase"/>
    <property type="match status" value="1"/>
</dbReference>
<feature type="transmembrane region" description="Helical" evidence="2">
    <location>
        <begin position="63"/>
        <end position="83"/>
    </location>
</feature>
<evidence type="ECO:0000259" key="3">
    <source>
        <dbReference type="Pfam" id="PF01551"/>
    </source>
</evidence>
<comment type="caution">
    <text evidence="4">The sequence shown here is derived from an EMBL/GenBank/DDBJ whole genome shotgun (WGS) entry which is preliminary data.</text>
</comment>
<protein>
    <submittedName>
        <fullName evidence="4">M23 family metallopeptidase</fullName>
    </submittedName>
</protein>
<dbReference type="InterPro" id="IPR016047">
    <property type="entry name" value="M23ase_b-sheet_dom"/>
</dbReference>
<reference evidence="4" key="1">
    <citation type="journal article" date="2021" name="PeerJ">
        <title>Extensive microbial diversity within the chicken gut microbiome revealed by metagenomics and culture.</title>
        <authorList>
            <person name="Gilroy R."/>
            <person name="Ravi A."/>
            <person name="Getino M."/>
            <person name="Pursley I."/>
            <person name="Horton D.L."/>
            <person name="Alikhan N.F."/>
            <person name="Baker D."/>
            <person name="Gharbi K."/>
            <person name="Hall N."/>
            <person name="Watson M."/>
            <person name="Adriaenssens E.M."/>
            <person name="Foster-Nyarko E."/>
            <person name="Jarju S."/>
            <person name="Secka A."/>
            <person name="Antonio M."/>
            <person name="Oren A."/>
            <person name="Chaudhuri R.R."/>
            <person name="La Ragione R."/>
            <person name="Hildebrand F."/>
            <person name="Pallen M.J."/>
        </authorList>
    </citation>
    <scope>NUCLEOTIDE SEQUENCE</scope>
    <source>
        <strain evidence="4">Gambia15-2214</strain>
    </source>
</reference>
<keyword evidence="2" id="KW-1133">Transmembrane helix</keyword>
<sequence>MARTRQYKKFERSVVFSVGRFFKKIFRGVFHFIANIFKVFDRKLTIMIVPHSQSKPISFRTNVFSMVFGFILVIGIASTFFYFNRQVLGANHEITRLQAENQKNLASLDELRDQNTNLLQTAKRFQASLSHSLSLLGINQSSDTDSVSTQSSDLSSLFSSNDLATGTAKEAADIQQLTSYLEGAIQPVEQIGKLLESQGTLFSDIPSIWPIKNGLGHISMEFGQNIHPITGQWYIHKGLDFSTYRIGDPIVATANGQVVTIAYDSGFGNYVIIKHKHGIYTRYAHMNSVRVKKGQFVSQGDVIGTIGNTGITTGPHLHYEVHIGSDVVDPAKYINVKQK</sequence>
<dbReference type="PANTHER" id="PTHR21666:SF270">
    <property type="entry name" value="MUREIN HYDROLASE ACTIVATOR ENVC"/>
    <property type="match status" value="1"/>
</dbReference>
<dbReference type="InterPro" id="IPR050570">
    <property type="entry name" value="Cell_wall_metabolism_enzyme"/>
</dbReference>
<reference evidence="4" key="2">
    <citation type="submission" date="2021-04" db="EMBL/GenBank/DDBJ databases">
        <authorList>
            <person name="Gilroy R."/>
        </authorList>
    </citation>
    <scope>NUCLEOTIDE SEQUENCE</scope>
    <source>
        <strain evidence="4">Gambia15-2214</strain>
    </source>
</reference>
<evidence type="ECO:0000313" key="4">
    <source>
        <dbReference type="EMBL" id="MBU3849444.1"/>
    </source>
</evidence>
<feature type="coiled-coil region" evidence="1">
    <location>
        <begin position="94"/>
        <end position="128"/>
    </location>
</feature>
<evidence type="ECO:0000256" key="2">
    <source>
        <dbReference type="SAM" id="Phobius"/>
    </source>
</evidence>
<dbReference type="SUPFAM" id="SSF51261">
    <property type="entry name" value="Duplicated hybrid motif"/>
    <property type="match status" value="1"/>
</dbReference>
<keyword evidence="2" id="KW-0812">Transmembrane</keyword>
<dbReference type="PANTHER" id="PTHR21666">
    <property type="entry name" value="PEPTIDASE-RELATED"/>
    <property type="match status" value="1"/>
</dbReference>
<evidence type="ECO:0000313" key="5">
    <source>
        <dbReference type="Proteomes" id="UP000823914"/>
    </source>
</evidence>
<dbReference type="GO" id="GO:0004222">
    <property type="term" value="F:metalloendopeptidase activity"/>
    <property type="evidence" value="ECO:0007669"/>
    <property type="project" value="TreeGrafter"/>
</dbReference>
<feature type="domain" description="M23ase beta-sheet core" evidence="3">
    <location>
        <begin position="235"/>
        <end position="330"/>
    </location>
</feature>
<evidence type="ECO:0000256" key="1">
    <source>
        <dbReference type="SAM" id="Coils"/>
    </source>
</evidence>
<keyword evidence="2" id="KW-0472">Membrane</keyword>